<protein>
    <submittedName>
        <fullName evidence="2">Uncharacterized protein</fullName>
    </submittedName>
</protein>
<dbReference type="EMBL" id="AOGK01000009">
    <property type="protein sequence ID" value="MDG5975846.1"/>
    <property type="molecule type" value="Genomic_DNA"/>
</dbReference>
<dbReference type="Proteomes" id="UP001152876">
    <property type="component" value="Unassembled WGS sequence"/>
</dbReference>
<evidence type="ECO:0000313" key="3">
    <source>
        <dbReference type="Proteomes" id="UP001152876"/>
    </source>
</evidence>
<keyword evidence="1" id="KW-0732">Signal</keyword>
<sequence>MRSNLIAAAFVLATFGSAFATSSVSFEAQGYLLDVVIGDDSRPAVAGLSFAAPGSVRGVELPMRHVRIEAFDTAQKVLLLRFTNPGDSTLPQDFSLGVRNDAGVLRIEGKSIAGRFAWGL</sequence>
<dbReference type="RefSeq" id="WP_068176420.1">
    <property type="nucleotide sequence ID" value="NZ_AOGK01000009.1"/>
</dbReference>
<comment type="caution">
    <text evidence="2">The sequence shown here is derived from an EMBL/GenBank/DDBJ whole genome shotgun (WGS) entry which is preliminary data.</text>
</comment>
<feature type="signal peptide" evidence="1">
    <location>
        <begin position="1"/>
        <end position="20"/>
    </location>
</feature>
<evidence type="ECO:0000256" key="1">
    <source>
        <dbReference type="SAM" id="SignalP"/>
    </source>
</evidence>
<accession>A0A9X4NTB4</accession>
<organism evidence="2 3">
    <name type="scientific">Hydrogenophaga taeniospiralis CCUG 15921</name>
    <dbReference type="NCBI Taxonomy" id="1281780"/>
    <lineage>
        <taxon>Bacteria</taxon>
        <taxon>Pseudomonadati</taxon>
        <taxon>Pseudomonadota</taxon>
        <taxon>Betaproteobacteria</taxon>
        <taxon>Burkholderiales</taxon>
        <taxon>Comamonadaceae</taxon>
        <taxon>Hydrogenophaga</taxon>
    </lineage>
</organism>
<feature type="chain" id="PRO_5040777125" evidence="1">
    <location>
        <begin position="21"/>
        <end position="120"/>
    </location>
</feature>
<proteinExistence type="predicted"/>
<evidence type="ECO:0000313" key="2">
    <source>
        <dbReference type="EMBL" id="MDG5975846.1"/>
    </source>
</evidence>
<gene>
    <name evidence="2" type="ORF">H010_11319</name>
</gene>
<dbReference type="OrthoDB" id="8908053at2"/>
<reference evidence="2" key="1">
    <citation type="submission" date="2013-01" db="EMBL/GenBank/DDBJ databases">
        <title>Genome draft of Hydrogenophaga taeniospiralis 2K1.</title>
        <authorList>
            <person name="Gomila M."/>
            <person name="Lalucat J."/>
        </authorList>
    </citation>
    <scope>NUCLEOTIDE SEQUENCE</scope>
    <source>
        <strain evidence="2">CCUG 15921</strain>
    </source>
</reference>
<keyword evidence="3" id="KW-1185">Reference proteome</keyword>
<dbReference type="AlphaFoldDB" id="A0A9X4NTB4"/>
<name>A0A9X4NTB4_9BURK</name>